<comment type="caution">
    <text evidence="1">The sequence shown here is derived from an EMBL/GenBank/DDBJ whole genome shotgun (WGS) entry which is preliminary data.</text>
</comment>
<accession>A0A5D4GUF0</accession>
<evidence type="ECO:0000313" key="2">
    <source>
        <dbReference type="Proteomes" id="UP000323258"/>
    </source>
</evidence>
<reference evidence="1 2" key="2">
    <citation type="submission" date="2019-09" db="EMBL/GenBank/DDBJ databases">
        <title>Mesorhizobium sp. MaA-C15 isolated from Microcystis aeruginosa.</title>
        <authorList>
            <person name="Jeong S.E."/>
            <person name="Jin H.M."/>
            <person name="Jeon C.O."/>
        </authorList>
    </citation>
    <scope>NUCLEOTIDE SEQUENCE [LARGE SCALE GENOMIC DNA]</scope>
    <source>
        <strain evidence="1 2">MaA-C15</strain>
    </source>
</reference>
<protein>
    <submittedName>
        <fullName evidence="1">Lysozyme inhibitor</fullName>
    </submittedName>
</protein>
<dbReference type="Proteomes" id="UP000323258">
    <property type="component" value="Unassembled WGS sequence"/>
</dbReference>
<dbReference type="InterPro" id="IPR036328">
    <property type="entry name" value="MliC_sf"/>
</dbReference>
<dbReference type="Gene3D" id="2.40.128.200">
    <property type="match status" value="1"/>
</dbReference>
<reference evidence="1 2" key="1">
    <citation type="submission" date="2019-08" db="EMBL/GenBank/DDBJ databases">
        <authorList>
            <person name="Seo Y.L."/>
        </authorList>
    </citation>
    <scope>NUCLEOTIDE SEQUENCE [LARGE SCALE GENOMIC DNA]</scope>
    <source>
        <strain evidence="1 2">MaA-C15</strain>
    </source>
</reference>
<dbReference type="OrthoDB" id="8030903at2"/>
<dbReference type="RefSeq" id="WP_148915391.1">
    <property type="nucleotide sequence ID" value="NZ_VSZS01000064.1"/>
</dbReference>
<keyword evidence="2" id="KW-1185">Reference proteome</keyword>
<dbReference type="EMBL" id="VSZS01000064">
    <property type="protein sequence ID" value="TYR31419.1"/>
    <property type="molecule type" value="Genomic_DNA"/>
</dbReference>
<dbReference type="AlphaFoldDB" id="A0A5D4GUF0"/>
<proteinExistence type="predicted"/>
<name>A0A5D4GUF0_9HYPH</name>
<sequence length="98" mass="10812">MTACMADDQQSQARQELAETAMIQPRNATYDCGEDGSITVENGRTAVRLVEAQGDSYDLPASPPTQTSRYGEGGYALVLEGREALWMKARHEPMTCRR</sequence>
<organism evidence="1 2">
    <name type="scientific">Neoaquamicrobium microcysteis</name>
    <dbReference type="NCBI Taxonomy" id="2682781"/>
    <lineage>
        <taxon>Bacteria</taxon>
        <taxon>Pseudomonadati</taxon>
        <taxon>Pseudomonadota</taxon>
        <taxon>Alphaproteobacteria</taxon>
        <taxon>Hyphomicrobiales</taxon>
        <taxon>Phyllobacteriaceae</taxon>
        <taxon>Neoaquamicrobium</taxon>
    </lineage>
</organism>
<gene>
    <name evidence="1" type="ORF">FY036_14145</name>
</gene>
<evidence type="ECO:0000313" key="1">
    <source>
        <dbReference type="EMBL" id="TYR31419.1"/>
    </source>
</evidence>